<reference evidence="2" key="1">
    <citation type="journal article" date="2021" name="PeerJ">
        <title>Extensive microbial diversity within the chicken gut microbiome revealed by metagenomics and culture.</title>
        <authorList>
            <person name="Gilroy R."/>
            <person name="Ravi A."/>
            <person name="Getino M."/>
            <person name="Pursley I."/>
            <person name="Horton D.L."/>
            <person name="Alikhan N.F."/>
            <person name="Baker D."/>
            <person name="Gharbi K."/>
            <person name="Hall N."/>
            <person name="Watson M."/>
            <person name="Adriaenssens E.M."/>
            <person name="Foster-Nyarko E."/>
            <person name="Jarju S."/>
            <person name="Secka A."/>
            <person name="Antonio M."/>
            <person name="Oren A."/>
            <person name="Chaudhuri R.R."/>
            <person name="La Ragione R."/>
            <person name="Hildebrand F."/>
            <person name="Pallen M.J."/>
        </authorList>
    </citation>
    <scope>NUCLEOTIDE SEQUENCE</scope>
    <source>
        <strain evidence="2">ChiGjej4B4-18154</strain>
    </source>
</reference>
<evidence type="ECO:0000313" key="2">
    <source>
        <dbReference type="EMBL" id="HIZ30050.1"/>
    </source>
</evidence>
<feature type="transmembrane region" description="Helical" evidence="1">
    <location>
        <begin position="62"/>
        <end position="85"/>
    </location>
</feature>
<keyword evidence="1" id="KW-1133">Transmembrane helix</keyword>
<name>A0A9D2IY79_9FIRM</name>
<gene>
    <name evidence="2" type="ORF">H9813_02300</name>
</gene>
<protein>
    <submittedName>
        <fullName evidence="2">Glutamyl-tRNA amidotransferase</fullName>
    </submittedName>
</protein>
<keyword evidence="1" id="KW-0812">Transmembrane</keyword>
<reference evidence="2" key="2">
    <citation type="submission" date="2021-04" db="EMBL/GenBank/DDBJ databases">
        <authorList>
            <person name="Gilroy R."/>
        </authorList>
    </citation>
    <scope>NUCLEOTIDE SEQUENCE</scope>
    <source>
        <strain evidence="2">ChiGjej4B4-18154</strain>
    </source>
</reference>
<evidence type="ECO:0000313" key="3">
    <source>
        <dbReference type="Proteomes" id="UP000824035"/>
    </source>
</evidence>
<dbReference type="Proteomes" id="UP000824035">
    <property type="component" value="Unassembled WGS sequence"/>
</dbReference>
<organism evidence="2 3">
    <name type="scientific">Candidatus Allofournierella merdipullorum</name>
    <dbReference type="NCBI Taxonomy" id="2838595"/>
    <lineage>
        <taxon>Bacteria</taxon>
        <taxon>Bacillati</taxon>
        <taxon>Bacillota</taxon>
        <taxon>Clostridia</taxon>
        <taxon>Eubacteriales</taxon>
        <taxon>Oscillospiraceae</taxon>
        <taxon>Allofournierella</taxon>
    </lineage>
</organism>
<proteinExistence type="predicted"/>
<comment type="caution">
    <text evidence="2">The sequence shown here is derived from an EMBL/GenBank/DDBJ whole genome shotgun (WGS) entry which is preliminary data.</text>
</comment>
<dbReference type="AlphaFoldDB" id="A0A9D2IY79"/>
<evidence type="ECO:0000256" key="1">
    <source>
        <dbReference type="SAM" id="Phobius"/>
    </source>
</evidence>
<dbReference type="EMBL" id="DXBV01000021">
    <property type="protein sequence ID" value="HIZ30050.1"/>
    <property type="molecule type" value="Genomic_DNA"/>
</dbReference>
<accession>A0A9D2IY79</accession>
<keyword evidence="1" id="KW-0472">Membrane</keyword>
<sequence length="120" mass="13138">MKLFLKKNDQNRKTEPLRLSKKGRMSFATFATLMICTYCLSTTVLAAATDPLTVVNNLSTFIFSLIRAIGLILLGWGIVQVGLSFQSHDPSQRSQGFLTLAGGLVITFTKEILDLITGTP</sequence>